<organism evidence="2 3">
    <name type="scientific">Filobasidium floriforme</name>
    <dbReference type="NCBI Taxonomy" id="5210"/>
    <lineage>
        <taxon>Eukaryota</taxon>
        <taxon>Fungi</taxon>
        <taxon>Dikarya</taxon>
        <taxon>Basidiomycota</taxon>
        <taxon>Agaricomycotina</taxon>
        <taxon>Tremellomycetes</taxon>
        <taxon>Filobasidiales</taxon>
        <taxon>Filobasidiaceae</taxon>
        <taxon>Filobasidium</taxon>
    </lineage>
</organism>
<accession>A0A8K0NNG2</accession>
<reference evidence="2" key="1">
    <citation type="submission" date="2020-04" db="EMBL/GenBank/DDBJ databases">
        <title>Analysis of mating type loci in Filobasidium floriforme.</title>
        <authorList>
            <person name="Nowrousian M."/>
        </authorList>
    </citation>
    <scope>NUCLEOTIDE SEQUENCE</scope>
    <source>
        <strain evidence="2">CBS 6242</strain>
    </source>
</reference>
<protein>
    <submittedName>
        <fullName evidence="2">Uncharacterized protein</fullName>
    </submittedName>
</protein>
<feature type="compositionally biased region" description="Polar residues" evidence="1">
    <location>
        <begin position="1"/>
        <end position="12"/>
    </location>
</feature>
<comment type="caution">
    <text evidence="2">The sequence shown here is derived from an EMBL/GenBank/DDBJ whole genome shotgun (WGS) entry which is preliminary data.</text>
</comment>
<dbReference type="EMBL" id="JABELV010000125">
    <property type="protein sequence ID" value="KAG7530204.1"/>
    <property type="molecule type" value="Genomic_DNA"/>
</dbReference>
<proteinExistence type="predicted"/>
<feature type="region of interest" description="Disordered" evidence="1">
    <location>
        <begin position="1"/>
        <end position="47"/>
    </location>
</feature>
<keyword evidence="3" id="KW-1185">Reference proteome</keyword>
<name>A0A8K0NNG2_9TREE</name>
<dbReference type="AlphaFoldDB" id="A0A8K0NNG2"/>
<evidence type="ECO:0000313" key="3">
    <source>
        <dbReference type="Proteomes" id="UP000812966"/>
    </source>
</evidence>
<evidence type="ECO:0000313" key="2">
    <source>
        <dbReference type="EMBL" id="KAG7530204.1"/>
    </source>
</evidence>
<dbReference type="Proteomes" id="UP000812966">
    <property type="component" value="Unassembled WGS sequence"/>
</dbReference>
<sequence>MSSWSTTPSTGSVPMLSCGAGPKSDREAFPGQSEEPEPSLPPASTEACPFSSFAGSSLVEPHATVAHRENIVRIKKMRSNGGPRPAMTTVWQAYSNTRHDQDKVSLTAGSYFGETRLLGQRRVKFVSRPPASSRFASAPVTKPQSCTQSAADFISSKRSSIPNCPEPDSTFIVKRFTEDWLQLKTEEDRTALCLLYFEKTVEQKPGQIAERALELILTLPKRDATATRRRIFMLVLDWFRKHEWQINEQRRILTPRNGTPKRTEWWQSIPHLPRGSG</sequence>
<evidence type="ECO:0000256" key="1">
    <source>
        <dbReference type="SAM" id="MobiDB-lite"/>
    </source>
</evidence>
<gene>
    <name evidence="2" type="ORF">FFLO_05197</name>
</gene>